<comment type="caution">
    <text evidence="1">The sequence shown here is derived from an EMBL/GenBank/DDBJ whole genome shotgun (WGS) entry which is preliminary data.</text>
</comment>
<dbReference type="AlphaFoldDB" id="A0A645EEN5"/>
<reference evidence="1" key="1">
    <citation type="submission" date="2019-08" db="EMBL/GenBank/DDBJ databases">
        <authorList>
            <person name="Kucharzyk K."/>
            <person name="Murdoch R.W."/>
            <person name="Higgins S."/>
            <person name="Loffler F."/>
        </authorList>
    </citation>
    <scope>NUCLEOTIDE SEQUENCE</scope>
</reference>
<organism evidence="1">
    <name type="scientific">bioreactor metagenome</name>
    <dbReference type="NCBI Taxonomy" id="1076179"/>
    <lineage>
        <taxon>unclassified sequences</taxon>
        <taxon>metagenomes</taxon>
        <taxon>ecological metagenomes</taxon>
    </lineage>
</organism>
<sequence>MLSIASLPIPRRDRISETATVVTARAPSSEITLIVPKAPSGSIPSASPHKRTITISFTPLLTAPLTIPPKTLFAFSNNAGIPSSRLNFVSSGTSSMYPSAACCSSSSPAAFVSSSDTSAAFAAVNWQNRKRSRNSIHIFFIS</sequence>
<dbReference type="EMBL" id="VSSQ01046274">
    <property type="protein sequence ID" value="MPN00237.1"/>
    <property type="molecule type" value="Genomic_DNA"/>
</dbReference>
<accession>A0A645EEN5</accession>
<evidence type="ECO:0000313" key="1">
    <source>
        <dbReference type="EMBL" id="MPN00237.1"/>
    </source>
</evidence>
<name>A0A645EEN5_9ZZZZ</name>
<protein>
    <submittedName>
        <fullName evidence="1">Uncharacterized protein</fullName>
    </submittedName>
</protein>
<proteinExistence type="predicted"/>
<gene>
    <name evidence="1" type="ORF">SDC9_147431</name>
</gene>